<reference evidence="4" key="1">
    <citation type="submission" date="2020-01" db="EMBL/GenBank/DDBJ databases">
        <title>Genome Sequencing of Three Apophysomyces-Like Fungal Strains Confirms a Novel Fungal Genus in the Mucoromycota with divergent Burkholderia-like Endosymbiotic Bacteria.</title>
        <authorList>
            <person name="Stajich J.E."/>
            <person name="Macias A.M."/>
            <person name="Carter-House D."/>
            <person name="Lovett B."/>
            <person name="Kasson L.R."/>
            <person name="Berry K."/>
            <person name="Grigoriev I."/>
            <person name="Chang Y."/>
            <person name="Spatafora J."/>
            <person name="Kasson M.T."/>
        </authorList>
    </citation>
    <scope>NUCLEOTIDE SEQUENCE</scope>
    <source>
        <strain evidence="4">NRRL A-21654</strain>
    </source>
</reference>
<dbReference type="GO" id="GO:0008611">
    <property type="term" value="P:ether lipid biosynthetic process"/>
    <property type="evidence" value="ECO:0007669"/>
    <property type="project" value="TreeGrafter"/>
</dbReference>
<feature type="compositionally biased region" description="Acidic residues" evidence="2">
    <location>
        <begin position="1380"/>
        <end position="1389"/>
    </location>
</feature>
<dbReference type="GO" id="GO:0016287">
    <property type="term" value="F:glycerone-phosphate O-acyltransferase activity"/>
    <property type="evidence" value="ECO:0007669"/>
    <property type="project" value="TreeGrafter"/>
</dbReference>
<feature type="compositionally biased region" description="Basic and acidic residues" evidence="2">
    <location>
        <begin position="1390"/>
        <end position="1400"/>
    </location>
</feature>
<dbReference type="SUPFAM" id="SSF51735">
    <property type="entry name" value="NAD(P)-binding Rossmann-fold domains"/>
    <property type="match status" value="1"/>
</dbReference>
<dbReference type="GO" id="GO:0006631">
    <property type="term" value="P:fatty acid metabolic process"/>
    <property type="evidence" value="ECO:0007669"/>
    <property type="project" value="TreeGrafter"/>
</dbReference>
<feature type="compositionally biased region" description="Basic and acidic residues" evidence="2">
    <location>
        <begin position="84"/>
        <end position="101"/>
    </location>
</feature>
<dbReference type="GO" id="GO:0004366">
    <property type="term" value="F:glycerol-3-phosphate O-acyltransferase activity"/>
    <property type="evidence" value="ECO:0007669"/>
    <property type="project" value="TreeGrafter"/>
</dbReference>
<accession>A0A8H7EQT7</accession>
<evidence type="ECO:0000259" key="3">
    <source>
        <dbReference type="SMART" id="SM00563"/>
    </source>
</evidence>
<dbReference type="InterPro" id="IPR045520">
    <property type="entry name" value="GPAT/DHAPAT_C"/>
</dbReference>
<gene>
    <name evidence="4" type="primary">FAR1_3</name>
    <name evidence="4" type="ORF">EC973_007607</name>
</gene>
<feature type="compositionally biased region" description="Basic and acidic residues" evidence="2">
    <location>
        <begin position="41"/>
        <end position="51"/>
    </location>
</feature>
<comment type="subcellular location">
    <subcellularLocation>
        <location evidence="1">Endomembrane system</location>
        <topology evidence="1">Peripheral membrane protein</topology>
    </subcellularLocation>
</comment>
<dbReference type="SMART" id="SM00563">
    <property type="entry name" value="PlsC"/>
    <property type="match status" value="1"/>
</dbReference>
<name>A0A8H7EQT7_9FUNG</name>
<sequence length="1509" mass="170062">MTQPDPPATNEIPIPKINLEDKPLEIEHDGEDNNNDSSNNNKEESQGRSPEHSPVPTIVLNNDEMPDQSIDLSPEESPPPSAFEQKEQIEPEKDKEEKKEKDALFETSVVEPPSTQPLATDAPDSPVPEEFELHGPVVDFYRHKNILLTGATGYVGKTVLWKLVQSLGTSIGRIYVLIRNGSNKRSKVGRPADRIRNEILNSKAFISLRRTMSAAKFDAIVKDKIIPIGGDIISPDLSMTEEDRDMIVKSIHVVIHCAAALDYNERLDLALETNTLGTLRLMDLADECEHMPYLNANMPDGRIQERVYPMELGDPEILLTEIVGLELQDIPKMTQRILMHYPNTHTFTKSLTEHLILKRVDYNRVEEVQGGKKQWPVAIVRATQVGAAAHEPFPGWIDGVTGANGMVLLTGHGVQVLQPDVGDNAVDIVPVDYLARILIGCAAFVQPPGLKFVLSYNEILEDPDATHSLNVPNILYAPSIYQVSANSIRTVTWREAYESIRHYWTRNTKVNLPSANEYFVSNKALFKARIFMKYHLPQSLASVTTSISGNNANGNRAEANLANRTLELASRVAEANQPFLRRRWIFDHPNVDNLQRLLAEDPIFALTEYDDLDWRKYMMNYSFGVHTYITQGPTGLRNITLPPDWDCAMYSKDPAVRNMVIDRQIESVIFSASDIQKRTERMLVQIIASLEKPSYQEQKDRKKSEEWVNDFDASLDDWCHDDSELLKESARTAALGRWSARLGENDEAIKVTVLNDSRVGCSIRQIIETSGVPQQTVVGEAFKILQRMKERTQLAYVWFAGAFLDALFKRLFTSVRLKDEDIQRIKEKIQGKNVVYVPVSKTILDPLLTWYVCLRYDLPVPAIVCDEALALLGPISDILRITGAYFVRRDQATRSPLNTAVAAAYTEALLHDHGALSLLIEKARSRTGRLQAIYRDGLVDMVVQATTERNQTVNRSNSGKDTAFVPLNITYEKIPELRSLVDQVLDQKPRATSSGHLATPSNLLRPSASMADRVPNKENSAIDQGRYGRAYVGFGEIVEVKETVKGLEASFDPKGNATKEDYVVEQITKTIQKNQHVAAIVSPVALVAATVLFSRATNGLSLGAIYEYVEWLRDEVFAKGLALDWQEDEDVDGIISFAFNMLDAKANLVIDGKRMSEHTNIRVVEHADNVMDLSYIANQLVEIFLPESLFAIVYLSGGSKTVSRQELYDRFTFLVRLFKDEFIYPWEKDEKFEQLLLWFIGKGFLVPDDSGYRKAVSMEESHVAYSRICLLASFLYPTLDAYWITSCSLSALRDLRYMPRKIVPILSQWIAAHLITGRRTIYREVLSTEASRNAVNNFLALGFIDAVHPKSKLSPDAQILLLELGVTTNEDLVMVSNRSDEEEDEEEQQEEHKEGEKNESEPDMLDELNDIASLCHEIEKYRFGSDGLLGNQRQNAQVFEKCQNQIRSILRAEKSYATQHGMNLPRDEDQMIQLVYSIKAASNAMVTTEGSFASSRNPRRVSEAYNLRS</sequence>
<comment type="caution">
    <text evidence="4">The sequence shown here is derived from an EMBL/GenBank/DDBJ whole genome shotgun (WGS) entry which is preliminary data.</text>
</comment>
<dbReference type="EMBL" id="JABAYA010000058">
    <property type="protein sequence ID" value="KAF7727364.1"/>
    <property type="molecule type" value="Genomic_DNA"/>
</dbReference>
<dbReference type="PANTHER" id="PTHR12563">
    <property type="entry name" value="GLYCEROL-3-PHOSPHATE ACYLTRANSFERASE"/>
    <property type="match status" value="1"/>
</dbReference>
<dbReference type="InterPro" id="IPR022284">
    <property type="entry name" value="GPAT/DHAPAT"/>
</dbReference>
<protein>
    <submittedName>
        <fullName evidence="4">Cyclin-dependent kinase inhibitor far1</fullName>
    </submittedName>
</protein>
<organism evidence="4 5">
    <name type="scientific">Apophysomyces ossiformis</name>
    <dbReference type="NCBI Taxonomy" id="679940"/>
    <lineage>
        <taxon>Eukaryota</taxon>
        <taxon>Fungi</taxon>
        <taxon>Fungi incertae sedis</taxon>
        <taxon>Mucoromycota</taxon>
        <taxon>Mucoromycotina</taxon>
        <taxon>Mucoromycetes</taxon>
        <taxon>Mucorales</taxon>
        <taxon>Mucorineae</taxon>
        <taxon>Mucoraceae</taxon>
        <taxon>Apophysomyces</taxon>
    </lineage>
</organism>
<dbReference type="GO" id="GO:0031966">
    <property type="term" value="C:mitochondrial membrane"/>
    <property type="evidence" value="ECO:0007669"/>
    <property type="project" value="TreeGrafter"/>
</dbReference>
<dbReference type="InterPro" id="IPR002123">
    <property type="entry name" value="Plipid/glycerol_acylTrfase"/>
</dbReference>
<evidence type="ECO:0000256" key="2">
    <source>
        <dbReference type="SAM" id="MobiDB-lite"/>
    </source>
</evidence>
<dbReference type="OrthoDB" id="429813at2759"/>
<dbReference type="InterPro" id="IPR036291">
    <property type="entry name" value="NAD(P)-bd_dom_sf"/>
</dbReference>
<evidence type="ECO:0000313" key="4">
    <source>
        <dbReference type="EMBL" id="KAF7727364.1"/>
    </source>
</evidence>
<proteinExistence type="predicted"/>
<feature type="domain" description="Phospholipid/glycerol acyltransferase" evidence="3">
    <location>
        <begin position="834"/>
        <end position="972"/>
    </location>
</feature>
<feature type="region of interest" description="Disordered" evidence="2">
    <location>
        <begin position="1"/>
        <end position="101"/>
    </location>
</feature>
<dbReference type="Pfam" id="PF01553">
    <property type="entry name" value="Acyltransferase"/>
    <property type="match status" value="1"/>
</dbReference>
<dbReference type="Proteomes" id="UP000605846">
    <property type="component" value="Unassembled WGS sequence"/>
</dbReference>
<dbReference type="GO" id="GO:0008654">
    <property type="term" value="P:phospholipid biosynthetic process"/>
    <property type="evidence" value="ECO:0007669"/>
    <property type="project" value="TreeGrafter"/>
</dbReference>
<dbReference type="GO" id="GO:0005778">
    <property type="term" value="C:peroxisomal membrane"/>
    <property type="evidence" value="ECO:0007669"/>
    <property type="project" value="TreeGrafter"/>
</dbReference>
<dbReference type="Gene3D" id="3.40.50.720">
    <property type="entry name" value="NAD(P)-binding Rossmann-like Domain"/>
    <property type="match status" value="1"/>
</dbReference>
<dbReference type="InterPro" id="IPR013120">
    <property type="entry name" value="FAR_NAD-bd"/>
</dbReference>
<dbReference type="GO" id="GO:0012505">
    <property type="term" value="C:endomembrane system"/>
    <property type="evidence" value="ECO:0007669"/>
    <property type="project" value="UniProtKB-SubCell"/>
</dbReference>
<dbReference type="PANTHER" id="PTHR12563:SF17">
    <property type="entry name" value="DIHYDROXYACETONE PHOSPHATE ACYLTRANSFERASE"/>
    <property type="match status" value="1"/>
</dbReference>
<evidence type="ECO:0000313" key="5">
    <source>
        <dbReference type="Proteomes" id="UP000605846"/>
    </source>
</evidence>
<dbReference type="GO" id="GO:0019432">
    <property type="term" value="P:triglyceride biosynthetic process"/>
    <property type="evidence" value="ECO:0007669"/>
    <property type="project" value="TreeGrafter"/>
</dbReference>
<keyword evidence="5" id="KW-1185">Reference proteome</keyword>
<feature type="compositionally biased region" description="Basic and acidic residues" evidence="2">
    <location>
        <begin position="18"/>
        <end position="27"/>
    </location>
</feature>
<evidence type="ECO:0000256" key="1">
    <source>
        <dbReference type="ARBA" id="ARBA00004184"/>
    </source>
</evidence>
<dbReference type="Pfam" id="PF07993">
    <property type="entry name" value="NAD_binding_4"/>
    <property type="match status" value="1"/>
</dbReference>
<dbReference type="Pfam" id="PF19277">
    <property type="entry name" value="GPAT_C"/>
    <property type="match status" value="1"/>
</dbReference>
<feature type="region of interest" description="Disordered" evidence="2">
    <location>
        <begin position="1377"/>
        <end position="1404"/>
    </location>
</feature>